<comment type="caution">
    <text evidence="9">The sequence shown here is derived from an EMBL/GenBank/DDBJ whole genome shotgun (WGS) entry which is preliminary data.</text>
</comment>
<accession>A0A6N3SUQ4</accession>
<keyword evidence="7" id="KW-0472">Membrane</keyword>
<comment type="similarity">
    <text evidence="2">Belongs to the ABC transporter superfamily.</text>
</comment>
<dbReference type="RefSeq" id="WP_048838713.1">
    <property type="nucleotide sequence ID" value="NZ_BAMV01000015.1"/>
</dbReference>
<organism evidence="9 11">
    <name type="scientific">Acetobacter cibinongensis</name>
    <dbReference type="NCBI Taxonomy" id="146475"/>
    <lineage>
        <taxon>Bacteria</taxon>
        <taxon>Pseudomonadati</taxon>
        <taxon>Pseudomonadota</taxon>
        <taxon>Alphaproteobacteria</taxon>
        <taxon>Acetobacterales</taxon>
        <taxon>Acetobacteraceae</taxon>
        <taxon>Acetobacter</taxon>
    </lineage>
</organism>
<evidence type="ECO:0000313" key="12">
    <source>
        <dbReference type="Proteomes" id="UP000321891"/>
    </source>
</evidence>
<dbReference type="InterPro" id="IPR050086">
    <property type="entry name" value="MetN_ABC_transporter-like"/>
</dbReference>
<dbReference type="EMBL" id="BAMV01000015">
    <property type="protein sequence ID" value="GAN60647.1"/>
    <property type="molecule type" value="Genomic_DNA"/>
</dbReference>
<dbReference type="Proteomes" id="UP000032671">
    <property type="component" value="Unassembled WGS sequence"/>
</dbReference>
<sequence length="261" mass="28774">MTIEPPPPVITLEQIYKSYGDNAVLRGVDLTVRQGEAVFLIGPSGGGKSTLLRCINFLERPEAGTLTFLGETLCSQNRTNFSIAPEKQLRRARSRMPMVFQQFNLFSHRTVLENVMEGPVTVKKMPKNAGVGLAREALDRVHMLQKQDHYPDQLSGGQKQRVAIARALAMEPPVILFDEPTSALDPELVSGVQTIISDLSNQGLTLLVVTHDPAFVQSTAHKVCFCDDGHILESGTVSDIYTNPRTQRVQKFILSSGSRMT</sequence>
<dbReference type="InterPro" id="IPR003439">
    <property type="entry name" value="ABC_transporter-like_ATP-bd"/>
</dbReference>
<evidence type="ECO:0000256" key="1">
    <source>
        <dbReference type="ARBA" id="ARBA00004202"/>
    </source>
</evidence>
<keyword evidence="5" id="KW-0547">Nucleotide-binding</keyword>
<dbReference type="PIRSF" id="PIRSF039085">
    <property type="entry name" value="ABC_ATPase_HisP"/>
    <property type="match status" value="1"/>
</dbReference>
<dbReference type="SMART" id="SM00382">
    <property type="entry name" value="AAA"/>
    <property type="match status" value="1"/>
</dbReference>
<evidence type="ECO:0000313" key="11">
    <source>
        <dbReference type="Proteomes" id="UP000032671"/>
    </source>
</evidence>
<comment type="subcellular location">
    <subcellularLocation>
        <location evidence="1">Cell membrane</location>
        <topology evidence="1">Peripheral membrane protein</topology>
    </subcellularLocation>
</comment>
<evidence type="ECO:0000256" key="3">
    <source>
        <dbReference type="ARBA" id="ARBA00022448"/>
    </source>
</evidence>
<dbReference type="InterPro" id="IPR003593">
    <property type="entry name" value="AAA+_ATPase"/>
</dbReference>
<proteinExistence type="inferred from homology"/>
<dbReference type="GO" id="GO:0016887">
    <property type="term" value="F:ATP hydrolysis activity"/>
    <property type="evidence" value="ECO:0007669"/>
    <property type="project" value="InterPro"/>
</dbReference>
<dbReference type="GO" id="GO:0015424">
    <property type="term" value="F:ABC-type amino acid transporter activity"/>
    <property type="evidence" value="ECO:0007669"/>
    <property type="project" value="InterPro"/>
</dbReference>
<dbReference type="InterPro" id="IPR030679">
    <property type="entry name" value="ABC_ATPase_HisP-typ"/>
</dbReference>
<dbReference type="Proteomes" id="UP000321891">
    <property type="component" value="Unassembled WGS sequence"/>
</dbReference>
<feature type="domain" description="ABC transporter" evidence="8">
    <location>
        <begin position="10"/>
        <end position="253"/>
    </location>
</feature>
<evidence type="ECO:0000256" key="4">
    <source>
        <dbReference type="ARBA" id="ARBA00022475"/>
    </source>
</evidence>
<dbReference type="PROSITE" id="PS00211">
    <property type="entry name" value="ABC_TRANSPORTER_1"/>
    <property type="match status" value="1"/>
</dbReference>
<dbReference type="GO" id="GO:0005524">
    <property type="term" value="F:ATP binding"/>
    <property type="evidence" value="ECO:0007669"/>
    <property type="project" value="UniProtKB-KW"/>
</dbReference>
<protein>
    <submittedName>
        <fullName evidence="9">ABC transporter polar amino acid permease</fullName>
    </submittedName>
    <submittedName>
        <fullName evidence="10">Arginine ABC transporter ATP-binding protein</fullName>
    </submittedName>
</protein>
<dbReference type="PANTHER" id="PTHR43166:SF35">
    <property type="entry name" value="L-CYSTINE IMPORT ATP-BINDING PROTEIN TCYN"/>
    <property type="match status" value="1"/>
</dbReference>
<reference evidence="10 12" key="2">
    <citation type="submission" date="2019-07" db="EMBL/GenBank/DDBJ databases">
        <title>Whole genome shotgun sequence of Acetobacter cibinongensis NBRC 16605.</title>
        <authorList>
            <person name="Hosoyama A."/>
            <person name="Uohara A."/>
            <person name="Ohji S."/>
            <person name="Ichikawa N."/>
        </authorList>
    </citation>
    <scope>NUCLEOTIDE SEQUENCE [LARGE SCALE GENOMIC DNA]</scope>
    <source>
        <strain evidence="10 12">NBRC 16605</strain>
    </source>
</reference>
<dbReference type="GO" id="GO:0005886">
    <property type="term" value="C:plasma membrane"/>
    <property type="evidence" value="ECO:0007669"/>
    <property type="project" value="UniProtKB-SubCell"/>
</dbReference>
<dbReference type="STRING" id="1231339.Abci_015_010"/>
<reference evidence="9 11" key="1">
    <citation type="submission" date="2012-11" db="EMBL/GenBank/DDBJ databases">
        <title>Whole genome sequence of Acetobacter cibinongensis 4H-1.</title>
        <authorList>
            <person name="Azuma Y."/>
            <person name="Higashiura N."/>
            <person name="Hirakawa H."/>
            <person name="Matsushita K."/>
        </authorList>
    </citation>
    <scope>NUCLEOTIDE SEQUENCE [LARGE SCALE GENOMIC DNA]</scope>
    <source>
        <strain evidence="9 11">4H-1</strain>
    </source>
</reference>
<dbReference type="Pfam" id="PF00005">
    <property type="entry name" value="ABC_tran"/>
    <property type="match status" value="1"/>
</dbReference>
<keyword evidence="3" id="KW-0813">Transport</keyword>
<evidence type="ECO:0000313" key="9">
    <source>
        <dbReference type="EMBL" id="GAN60647.1"/>
    </source>
</evidence>
<dbReference type="PANTHER" id="PTHR43166">
    <property type="entry name" value="AMINO ACID IMPORT ATP-BINDING PROTEIN"/>
    <property type="match status" value="1"/>
</dbReference>
<evidence type="ECO:0000256" key="7">
    <source>
        <dbReference type="ARBA" id="ARBA00023136"/>
    </source>
</evidence>
<dbReference type="Gene3D" id="3.40.50.300">
    <property type="entry name" value="P-loop containing nucleotide triphosphate hydrolases"/>
    <property type="match status" value="1"/>
</dbReference>
<keyword evidence="6 10" id="KW-0067">ATP-binding</keyword>
<evidence type="ECO:0000256" key="6">
    <source>
        <dbReference type="ARBA" id="ARBA00022840"/>
    </source>
</evidence>
<keyword evidence="12" id="KW-1185">Reference proteome</keyword>
<evidence type="ECO:0000256" key="2">
    <source>
        <dbReference type="ARBA" id="ARBA00005417"/>
    </source>
</evidence>
<name>A0A0D6N3Q5_9PROT</name>
<dbReference type="PROSITE" id="PS50893">
    <property type="entry name" value="ABC_TRANSPORTER_2"/>
    <property type="match status" value="1"/>
</dbReference>
<dbReference type="InterPro" id="IPR017871">
    <property type="entry name" value="ABC_transporter-like_CS"/>
</dbReference>
<accession>A0A0D6N3Q5</accession>
<dbReference type="AlphaFoldDB" id="A0A0D6N3Q5"/>
<evidence type="ECO:0000259" key="8">
    <source>
        <dbReference type="PROSITE" id="PS50893"/>
    </source>
</evidence>
<dbReference type="SUPFAM" id="SSF52540">
    <property type="entry name" value="P-loop containing nucleoside triphosphate hydrolases"/>
    <property type="match status" value="1"/>
</dbReference>
<dbReference type="InterPro" id="IPR027417">
    <property type="entry name" value="P-loop_NTPase"/>
</dbReference>
<dbReference type="EMBL" id="BJVU01000022">
    <property type="protein sequence ID" value="GEL60093.1"/>
    <property type="molecule type" value="Genomic_DNA"/>
</dbReference>
<evidence type="ECO:0000256" key="5">
    <source>
        <dbReference type="ARBA" id="ARBA00022741"/>
    </source>
</evidence>
<evidence type="ECO:0000313" key="10">
    <source>
        <dbReference type="EMBL" id="GEL60093.1"/>
    </source>
</evidence>
<gene>
    <name evidence="9" type="ORF">Abci_015_010</name>
    <name evidence="10" type="ORF">ACI01nite_26950</name>
</gene>
<keyword evidence="4" id="KW-1003">Cell membrane</keyword>